<dbReference type="PANTHER" id="PTHR30329:SF21">
    <property type="entry name" value="LIPOPROTEIN YIAD-RELATED"/>
    <property type="match status" value="1"/>
</dbReference>
<proteinExistence type="predicted"/>
<evidence type="ECO:0000313" key="6">
    <source>
        <dbReference type="EMBL" id="EPX86974.1"/>
    </source>
</evidence>
<dbReference type="Pfam" id="PF00691">
    <property type="entry name" value="OmpA"/>
    <property type="match status" value="1"/>
</dbReference>
<dbReference type="Gene3D" id="3.30.1330.60">
    <property type="entry name" value="OmpA-like domain"/>
    <property type="match status" value="1"/>
</dbReference>
<dbReference type="EMBL" id="APVH01000002">
    <property type="protein sequence ID" value="EPX86974.1"/>
    <property type="molecule type" value="Genomic_DNA"/>
</dbReference>
<dbReference type="InterPro" id="IPR036737">
    <property type="entry name" value="OmpA-like_sf"/>
</dbReference>
<dbReference type="InterPro" id="IPR006665">
    <property type="entry name" value="OmpA-like"/>
</dbReference>
<dbReference type="InterPro" id="IPR006664">
    <property type="entry name" value="OMP_bac"/>
</dbReference>
<dbReference type="RefSeq" id="WP_020040718.1">
    <property type="nucleotide sequence ID" value="NZ_KE557273.1"/>
</dbReference>
<evidence type="ECO:0000313" key="7">
    <source>
        <dbReference type="Proteomes" id="UP000015347"/>
    </source>
</evidence>
<comment type="caution">
    <text evidence="6">The sequence shown here is derived from an EMBL/GenBank/DDBJ whole genome shotgun (WGS) entry which is preliminary data.</text>
</comment>
<dbReference type="STRING" id="1123237.Salmuc_02949"/>
<evidence type="ECO:0000259" key="5">
    <source>
        <dbReference type="PROSITE" id="PS51123"/>
    </source>
</evidence>
<gene>
    <name evidence="6" type="ORF">Salmuc_02949</name>
</gene>
<organism evidence="6 7">
    <name type="scientific">Salipiger mucosus DSM 16094</name>
    <dbReference type="NCBI Taxonomy" id="1123237"/>
    <lineage>
        <taxon>Bacteria</taxon>
        <taxon>Pseudomonadati</taxon>
        <taxon>Pseudomonadota</taxon>
        <taxon>Alphaproteobacteria</taxon>
        <taxon>Rhodobacterales</taxon>
        <taxon>Roseobacteraceae</taxon>
        <taxon>Salipiger</taxon>
    </lineage>
</organism>
<reference evidence="7" key="1">
    <citation type="journal article" date="2014" name="Stand. Genomic Sci.">
        <title>Genome sequence of the exopolysaccharide-producing Salipiger mucosus type strain (DSM 16094(T)), a moderately halophilic member of the Roseobacter clade.</title>
        <authorList>
            <person name="Riedel T."/>
            <person name="Spring S."/>
            <person name="Fiebig A."/>
            <person name="Petersen J."/>
            <person name="Kyrpides N.C."/>
            <person name="Goker M."/>
            <person name="Klenk H.P."/>
        </authorList>
    </citation>
    <scope>NUCLEOTIDE SEQUENCE [LARGE SCALE GENOMIC DNA]</scope>
    <source>
        <strain evidence="7">DSM 16094</strain>
    </source>
</reference>
<evidence type="ECO:0000256" key="1">
    <source>
        <dbReference type="ARBA" id="ARBA00004442"/>
    </source>
</evidence>
<evidence type="ECO:0000256" key="2">
    <source>
        <dbReference type="ARBA" id="ARBA00023136"/>
    </source>
</evidence>
<evidence type="ECO:0000256" key="4">
    <source>
        <dbReference type="PROSITE-ProRule" id="PRU00473"/>
    </source>
</evidence>
<dbReference type="eggNOG" id="COG2885">
    <property type="taxonomic scope" value="Bacteria"/>
</dbReference>
<accession>S9SKS6</accession>
<keyword evidence="3" id="KW-0998">Cell outer membrane</keyword>
<dbReference type="AlphaFoldDB" id="S9SKS6"/>
<evidence type="ECO:0000256" key="3">
    <source>
        <dbReference type="ARBA" id="ARBA00023237"/>
    </source>
</evidence>
<dbReference type="PANTHER" id="PTHR30329">
    <property type="entry name" value="STATOR ELEMENT OF FLAGELLAR MOTOR COMPLEX"/>
    <property type="match status" value="1"/>
</dbReference>
<dbReference type="Proteomes" id="UP000015347">
    <property type="component" value="Unassembled WGS sequence"/>
</dbReference>
<comment type="subcellular location">
    <subcellularLocation>
        <location evidence="1">Cell outer membrane</location>
    </subcellularLocation>
</comment>
<dbReference type="CDD" id="cd07185">
    <property type="entry name" value="OmpA_C-like"/>
    <property type="match status" value="1"/>
</dbReference>
<dbReference type="GO" id="GO:0009279">
    <property type="term" value="C:cell outer membrane"/>
    <property type="evidence" value="ECO:0007669"/>
    <property type="project" value="UniProtKB-SubCell"/>
</dbReference>
<dbReference type="HOGENOM" id="CLU_055761_0_0_5"/>
<dbReference type="PRINTS" id="PR01021">
    <property type="entry name" value="OMPADOMAIN"/>
</dbReference>
<protein>
    <submittedName>
        <fullName evidence="6">OmpA domain protein</fullName>
    </submittedName>
</protein>
<dbReference type="PROSITE" id="PS51123">
    <property type="entry name" value="OMPA_2"/>
    <property type="match status" value="1"/>
</dbReference>
<keyword evidence="2 4" id="KW-0472">Membrane</keyword>
<sequence length="296" mass="31554">MLLWATPLPALDLSLPEGARLTAESVTDPDSYAMPTGPWRVDAGIPTRAVEGRILRQAWRIEATGLTPLQILGPLREQVTEAGWEVLLDCADQACGGFDFRFGTEVMQAPEMYVDLTDYRFLSAQGPDGAYISLLVSRSETAGHVQVIRAGGTEAEEAEVEADAPPVESPPTGDLARRLEAEGHVVLTDLTFSSGSAALAEDAIGSLDALADYLGANPERRIVFVGHTDAVGSLEANRALSRERAAAAVAYLRERGVPDGQIDAEGVGYLAPEATNLTEEGREANRRVEAVLIDGE</sequence>
<feature type="domain" description="OmpA-like" evidence="5">
    <location>
        <begin position="180"/>
        <end position="296"/>
    </location>
</feature>
<keyword evidence="7" id="KW-1185">Reference proteome</keyword>
<dbReference type="InterPro" id="IPR050330">
    <property type="entry name" value="Bact_OuterMem_StrucFunc"/>
</dbReference>
<name>S9SKS6_9RHOB</name>
<dbReference type="SUPFAM" id="SSF103088">
    <property type="entry name" value="OmpA-like"/>
    <property type="match status" value="1"/>
</dbReference>